<dbReference type="SUPFAM" id="SSF52151">
    <property type="entry name" value="FabD/lysophospholipase-like"/>
    <property type="match status" value="1"/>
</dbReference>
<dbReference type="Pfam" id="PF01734">
    <property type="entry name" value="Patatin"/>
    <property type="match status" value="1"/>
</dbReference>
<evidence type="ECO:0000256" key="1">
    <source>
        <dbReference type="ARBA" id="ARBA00023098"/>
    </source>
</evidence>
<sequence length="334" mass="37845">MLFKNFFLIFLALQNILYVEPFLYKFPKYTRKLSLNNNYDFTCSNWDGSDINTLIFEGGGVRAVVYSGVIKKLEENGILDNIKYLAGTSSGAQTAALICCGYDSIDLKNALKNAPWKKILNGGFLSFKGIYFLFSKYGVYNAIYLETYLDELMYNKTGLRQITFKELYNLSGIHLKIGVCSLRDHEFKYIDHFNYPDMPVSKGLLASSSVPILFTTTIYNDECFTDGGLVGNLPTTAFPYNKCLAFSLSGNNESIQARNNPQNLLSFIKIVLNILLNYARELYSSKNLCLRNIEFIKIFTGDIGLLDTKMTNETIENLIEHGYLAVESFLNKTI</sequence>
<dbReference type="Gene3D" id="3.40.1090.10">
    <property type="entry name" value="Cytosolic phospholipase A2 catalytic domain"/>
    <property type="match status" value="2"/>
</dbReference>
<dbReference type="PANTHER" id="PTHR46394:SF1">
    <property type="entry name" value="PNPLA DOMAIN-CONTAINING PROTEIN"/>
    <property type="match status" value="1"/>
</dbReference>
<feature type="domain" description="PNPLA" evidence="2">
    <location>
        <begin position="54"/>
        <end position="239"/>
    </location>
</feature>
<dbReference type="InterPro" id="IPR002641">
    <property type="entry name" value="PNPLA_dom"/>
</dbReference>
<dbReference type="AlphaFoldDB" id="A0A5E8CGU0"/>
<name>A0A5E8CGU0_9ZZZZ</name>
<evidence type="ECO:0000259" key="2">
    <source>
        <dbReference type="PROSITE" id="PS51635"/>
    </source>
</evidence>
<dbReference type="GO" id="GO:0006629">
    <property type="term" value="P:lipid metabolic process"/>
    <property type="evidence" value="ECO:0007669"/>
    <property type="project" value="UniProtKB-KW"/>
</dbReference>
<dbReference type="InterPro" id="IPR052580">
    <property type="entry name" value="Lipid_Hydrolase"/>
</dbReference>
<dbReference type="InterPro" id="IPR016035">
    <property type="entry name" value="Acyl_Trfase/lysoPLipase"/>
</dbReference>
<proteinExistence type="predicted"/>
<gene>
    <name evidence="3" type="ORF">CPAV1605_363</name>
</gene>
<protein>
    <submittedName>
        <fullName evidence="3">Patatin-like phospholipase</fullName>
    </submittedName>
</protein>
<organism evidence="3">
    <name type="scientific">seawater metagenome</name>
    <dbReference type="NCBI Taxonomy" id="1561972"/>
    <lineage>
        <taxon>unclassified sequences</taxon>
        <taxon>metagenomes</taxon>
        <taxon>ecological metagenomes</taxon>
    </lineage>
</organism>
<reference evidence="3" key="1">
    <citation type="submission" date="2019-09" db="EMBL/GenBank/DDBJ databases">
        <authorList>
            <person name="Needham M D."/>
        </authorList>
    </citation>
    <scope>NUCLEOTIDE SEQUENCE</scope>
</reference>
<dbReference type="EMBL" id="CABVLZ010000001">
    <property type="protein sequence ID" value="VVU94638.1"/>
    <property type="molecule type" value="Genomic_DNA"/>
</dbReference>
<evidence type="ECO:0000313" key="3">
    <source>
        <dbReference type="EMBL" id="VVU94638.1"/>
    </source>
</evidence>
<dbReference type="PROSITE" id="PS51635">
    <property type="entry name" value="PNPLA"/>
    <property type="match status" value="1"/>
</dbReference>
<dbReference type="PANTHER" id="PTHR46394">
    <property type="entry name" value="ANNEXIN"/>
    <property type="match status" value="1"/>
</dbReference>
<keyword evidence="1" id="KW-0443">Lipid metabolism</keyword>
<accession>A0A5E8CGU0</accession>